<evidence type="ECO:0000256" key="2">
    <source>
        <dbReference type="ARBA" id="ARBA00006577"/>
    </source>
</evidence>
<comment type="catalytic activity">
    <reaction evidence="1 6">
        <text>[protein]-peptidylproline (omega=180) = [protein]-peptidylproline (omega=0)</text>
        <dbReference type="Rhea" id="RHEA:16237"/>
        <dbReference type="Rhea" id="RHEA-COMP:10747"/>
        <dbReference type="Rhea" id="RHEA-COMP:10748"/>
        <dbReference type="ChEBI" id="CHEBI:83833"/>
        <dbReference type="ChEBI" id="CHEBI:83834"/>
        <dbReference type="EC" id="5.2.1.8"/>
    </reaction>
</comment>
<name>A0AAU9D2M4_9BACT</name>
<dbReference type="PROSITE" id="PS50059">
    <property type="entry name" value="FKBP_PPIASE"/>
    <property type="match status" value="1"/>
</dbReference>
<sequence length="323" mass="36074">MRLKNFFTLAAASAIALSFSSCGKKYEKSADGYEFHYNTKGDKKLELQDKVLVGQIQIVNLSQGDTVLFSTLGEDQFPYYFRHDSASMSKDFMGRMLMTLSMGDSVDFKVSADSLSNPRPLPPNWNIKPGDFLGMTVSIDKVFDQEEFQEFGKEKQAEVMEARKRKAEADAEKQKIEDNEKIEKYLKENNITAKKTESGIHYVITEEGTGENAQANDMVTVHYVGNVLGGDYFDTSREDVAKEKELYQEGRDYSKPFQFQLGVGQVIPGWDEGIALLKKGGKATLYLPSGMAYGPRAAGAKIPANSVLIFEVELVDLQKPETL</sequence>
<evidence type="ECO:0000256" key="3">
    <source>
        <dbReference type="ARBA" id="ARBA00013194"/>
    </source>
</evidence>
<evidence type="ECO:0000256" key="5">
    <source>
        <dbReference type="ARBA" id="ARBA00023235"/>
    </source>
</evidence>
<feature type="domain" description="PPIase FKBP-type" evidence="8">
    <location>
        <begin position="216"/>
        <end position="318"/>
    </location>
</feature>
<evidence type="ECO:0000256" key="1">
    <source>
        <dbReference type="ARBA" id="ARBA00000971"/>
    </source>
</evidence>
<organism evidence="9 10">
    <name type="scientific">Fulvitalea axinellae</name>
    <dbReference type="NCBI Taxonomy" id="1182444"/>
    <lineage>
        <taxon>Bacteria</taxon>
        <taxon>Pseudomonadati</taxon>
        <taxon>Bacteroidota</taxon>
        <taxon>Cytophagia</taxon>
        <taxon>Cytophagales</taxon>
        <taxon>Persicobacteraceae</taxon>
        <taxon>Fulvitalea</taxon>
    </lineage>
</organism>
<gene>
    <name evidence="9" type="ORF">FUAX_10610</name>
</gene>
<dbReference type="Gene3D" id="3.10.50.40">
    <property type="match status" value="1"/>
</dbReference>
<dbReference type="PROSITE" id="PS51257">
    <property type="entry name" value="PROKAR_LIPOPROTEIN"/>
    <property type="match status" value="1"/>
</dbReference>
<evidence type="ECO:0000313" key="10">
    <source>
        <dbReference type="Proteomes" id="UP001348817"/>
    </source>
</evidence>
<dbReference type="EMBL" id="AP025314">
    <property type="protein sequence ID" value="BDD08629.1"/>
    <property type="molecule type" value="Genomic_DNA"/>
</dbReference>
<keyword evidence="7" id="KW-0175">Coiled coil</keyword>
<dbReference type="Pfam" id="PF00254">
    <property type="entry name" value="FKBP_C"/>
    <property type="match status" value="1"/>
</dbReference>
<evidence type="ECO:0000256" key="4">
    <source>
        <dbReference type="ARBA" id="ARBA00023110"/>
    </source>
</evidence>
<comment type="similarity">
    <text evidence="2">Belongs to the FKBP-type PPIase family.</text>
</comment>
<dbReference type="Proteomes" id="UP001348817">
    <property type="component" value="Chromosome"/>
</dbReference>
<keyword evidence="5 6" id="KW-0413">Isomerase</keyword>
<dbReference type="InterPro" id="IPR046357">
    <property type="entry name" value="PPIase_dom_sf"/>
</dbReference>
<dbReference type="EC" id="5.2.1.8" evidence="3 6"/>
<dbReference type="AlphaFoldDB" id="A0AAU9D2M4"/>
<evidence type="ECO:0000259" key="8">
    <source>
        <dbReference type="PROSITE" id="PS50059"/>
    </source>
</evidence>
<reference evidence="9 10" key="1">
    <citation type="submission" date="2021-12" db="EMBL/GenBank/DDBJ databases">
        <title>Genome sequencing of bacteria with rrn-lacking chromosome and rrn-plasmid.</title>
        <authorList>
            <person name="Anda M."/>
            <person name="Iwasaki W."/>
        </authorList>
    </citation>
    <scope>NUCLEOTIDE SEQUENCE [LARGE SCALE GENOMIC DNA]</scope>
    <source>
        <strain evidence="9 10">DSM 100852</strain>
    </source>
</reference>
<keyword evidence="4 6" id="KW-0697">Rotamase</keyword>
<evidence type="ECO:0000313" key="9">
    <source>
        <dbReference type="EMBL" id="BDD08629.1"/>
    </source>
</evidence>
<dbReference type="RefSeq" id="WP_338393875.1">
    <property type="nucleotide sequence ID" value="NZ_AP025314.1"/>
</dbReference>
<feature type="coiled-coil region" evidence="7">
    <location>
        <begin position="152"/>
        <end position="188"/>
    </location>
</feature>
<accession>A0AAU9D2M4</accession>
<dbReference type="PANTHER" id="PTHR43811:SF19">
    <property type="entry name" value="39 KDA FK506-BINDING NUCLEAR PROTEIN"/>
    <property type="match status" value="1"/>
</dbReference>
<protein>
    <recommendedName>
        <fullName evidence="3 6">peptidylprolyl isomerase</fullName>
        <ecNumber evidence="3 6">5.2.1.8</ecNumber>
    </recommendedName>
</protein>
<dbReference type="GO" id="GO:0003755">
    <property type="term" value="F:peptidyl-prolyl cis-trans isomerase activity"/>
    <property type="evidence" value="ECO:0007669"/>
    <property type="project" value="UniProtKB-KW"/>
</dbReference>
<dbReference type="KEGG" id="fax:FUAX_10610"/>
<evidence type="ECO:0000256" key="7">
    <source>
        <dbReference type="SAM" id="Coils"/>
    </source>
</evidence>
<evidence type="ECO:0000256" key="6">
    <source>
        <dbReference type="PROSITE-ProRule" id="PRU00277"/>
    </source>
</evidence>
<dbReference type="InterPro" id="IPR001179">
    <property type="entry name" value="PPIase_FKBP_dom"/>
</dbReference>
<keyword evidence="10" id="KW-1185">Reference proteome</keyword>
<proteinExistence type="inferred from homology"/>
<dbReference type="PANTHER" id="PTHR43811">
    <property type="entry name" value="FKBP-TYPE PEPTIDYL-PROLYL CIS-TRANS ISOMERASE FKPA"/>
    <property type="match status" value="1"/>
</dbReference>
<dbReference type="SUPFAM" id="SSF54534">
    <property type="entry name" value="FKBP-like"/>
    <property type="match status" value="1"/>
</dbReference>